<keyword evidence="6" id="KW-0998">Cell outer membrane</keyword>
<keyword evidence="4" id="KW-0798">TonB box</keyword>
<dbReference type="AlphaFoldDB" id="A0A381UK90"/>
<dbReference type="Gene3D" id="2.60.40.1120">
    <property type="entry name" value="Carboxypeptidase-like, regulatory domain"/>
    <property type="match status" value="1"/>
</dbReference>
<accession>A0A381UK90</accession>
<evidence type="ECO:0000313" key="9">
    <source>
        <dbReference type="EMBL" id="SVA28161.1"/>
    </source>
</evidence>
<dbReference type="Pfam" id="PF13715">
    <property type="entry name" value="CarbopepD_reg_2"/>
    <property type="match status" value="1"/>
</dbReference>
<name>A0A381UK90_9ZZZZ</name>
<evidence type="ECO:0000256" key="2">
    <source>
        <dbReference type="ARBA" id="ARBA00022448"/>
    </source>
</evidence>
<evidence type="ECO:0000256" key="1">
    <source>
        <dbReference type="ARBA" id="ARBA00004571"/>
    </source>
</evidence>
<evidence type="ECO:0000259" key="7">
    <source>
        <dbReference type="Pfam" id="PF00593"/>
    </source>
</evidence>
<keyword evidence="3" id="KW-0812">Transmembrane</keyword>
<dbReference type="GO" id="GO:0015344">
    <property type="term" value="F:siderophore uptake transmembrane transporter activity"/>
    <property type="evidence" value="ECO:0007669"/>
    <property type="project" value="TreeGrafter"/>
</dbReference>
<dbReference type="InterPro" id="IPR012910">
    <property type="entry name" value="Plug_dom"/>
</dbReference>
<evidence type="ECO:0000259" key="8">
    <source>
        <dbReference type="Pfam" id="PF07715"/>
    </source>
</evidence>
<dbReference type="InterPro" id="IPR039426">
    <property type="entry name" value="TonB-dep_rcpt-like"/>
</dbReference>
<keyword evidence="5" id="KW-0472">Membrane</keyword>
<dbReference type="EMBL" id="UINC01006542">
    <property type="protein sequence ID" value="SVA28161.1"/>
    <property type="molecule type" value="Genomic_DNA"/>
</dbReference>
<evidence type="ECO:0000256" key="5">
    <source>
        <dbReference type="ARBA" id="ARBA00023136"/>
    </source>
</evidence>
<comment type="subcellular location">
    <subcellularLocation>
        <location evidence="1">Cell outer membrane</location>
        <topology evidence="1">Multi-pass membrane protein</topology>
    </subcellularLocation>
</comment>
<protein>
    <submittedName>
        <fullName evidence="9">Uncharacterized protein</fullName>
    </submittedName>
</protein>
<gene>
    <name evidence="9" type="ORF">METZ01_LOCUS81015</name>
</gene>
<dbReference type="PANTHER" id="PTHR30069:SF46">
    <property type="entry name" value="OAR PROTEIN"/>
    <property type="match status" value="1"/>
</dbReference>
<dbReference type="Pfam" id="PF07715">
    <property type="entry name" value="Plug"/>
    <property type="match status" value="1"/>
</dbReference>
<dbReference type="PANTHER" id="PTHR30069">
    <property type="entry name" value="TONB-DEPENDENT OUTER MEMBRANE RECEPTOR"/>
    <property type="match status" value="1"/>
</dbReference>
<dbReference type="SUPFAM" id="SSF49464">
    <property type="entry name" value="Carboxypeptidase regulatory domain-like"/>
    <property type="match status" value="1"/>
</dbReference>
<evidence type="ECO:0000256" key="3">
    <source>
        <dbReference type="ARBA" id="ARBA00022692"/>
    </source>
</evidence>
<dbReference type="SUPFAM" id="SSF56935">
    <property type="entry name" value="Porins"/>
    <property type="match status" value="1"/>
</dbReference>
<evidence type="ECO:0000256" key="4">
    <source>
        <dbReference type="ARBA" id="ARBA00023077"/>
    </source>
</evidence>
<feature type="domain" description="TonB-dependent receptor-like beta-barrel" evidence="7">
    <location>
        <begin position="349"/>
        <end position="829"/>
    </location>
</feature>
<dbReference type="PROSITE" id="PS52016">
    <property type="entry name" value="TONB_DEPENDENT_REC_3"/>
    <property type="match status" value="1"/>
</dbReference>
<dbReference type="InterPro" id="IPR008969">
    <property type="entry name" value="CarboxyPept-like_regulatory"/>
</dbReference>
<proteinExistence type="predicted"/>
<dbReference type="InterPro" id="IPR036942">
    <property type="entry name" value="Beta-barrel_TonB_sf"/>
</dbReference>
<dbReference type="InterPro" id="IPR000531">
    <property type="entry name" value="Beta-barrel_TonB"/>
</dbReference>
<dbReference type="Gene3D" id="2.40.170.20">
    <property type="entry name" value="TonB-dependent receptor, beta-barrel domain"/>
    <property type="match status" value="1"/>
</dbReference>
<dbReference type="Gene3D" id="2.170.130.10">
    <property type="entry name" value="TonB-dependent receptor, plug domain"/>
    <property type="match status" value="1"/>
</dbReference>
<evidence type="ECO:0000256" key="6">
    <source>
        <dbReference type="ARBA" id="ARBA00023237"/>
    </source>
</evidence>
<feature type="domain" description="TonB-dependent receptor plug" evidence="8">
    <location>
        <begin position="122"/>
        <end position="215"/>
    </location>
</feature>
<sequence length="889" mass="100822">MKLISRLILLVYLGSLLIGQTTGKITGTIKDAETNEVLIGANVIVQGTYAGAATDTDGTYYILNVKPGVYTLVVDMIGYKQVKMENVRISVNRTSNVDVDLTPTVIQGETVVVEVDAITTRKDQTSTIKNVSKDQIEKLPVENIGAIVGMQAGVVEGHFRGGRYNEVTYLIDGIQVDEVFSGANSAVEIEPEVIQDLEIITGTFNAEYGKAMSGVVNAVTKDGSNRFEGSVSTAFANYFTGNKNIFIGLDNNQLDRNQDYKFQISGPIIKDKVHFFINTRLQDNKNHLNGLRRFNVTDSSNFYSLNPLEWYSENTGDSSYVSMNGSGNRSILGKLSFSLFRGIRFSTMYSLNQDTWNGYDHGFKYNPDGMGSSHRRTDFFAFHWNHLISQKLFYDIKLSSMKNYGGNYLYKNPLDSSYVHDRYLENYGPGFFMGGQQKDHGKRTSDIFGAKFDLNWQINKNHSIKSGLQYSNYTIDNQWHQIRNEYFGTPEENLIYKPKIFPDSTLYADVYVVKPIEMSAYIQDKMEFDDMVINFGLRYDLFDPKSALPSDRRNPANQLALPDSMMSAYPKADPQVQISPRFGLAYQLGGAAILHFSYGHFFQMPPMYSLYQNHSFLVAPSDHATLMGNSELKAEKTVTYEVGLWQELAEGMGLEVSLFYRDIYNLLSTKVISTYNQIEYGLYSNKDYGNARGLEVKIDFDSGPISSWINYTLQYTRGNADNPTQTFSRSGASMDPVNRFIPMSWDQRHTFNATVAYNKPKYGVSLTGYYNSGSPYTFFPIEESRLSRVNLYPNNDYRPTKYSADLMAYYNLSITDKYKINFRLAVYNVFDRLNENWVDSRTGRAYTAVIKDTDLAGHRSNFNDFEDRIQNPSMFAAPRMIKLSTGINF</sequence>
<keyword evidence="2" id="KW-0813">Transport</keyword>
<dbReference type="GO" id="GO:0044718">
    <property type="term" value="P:siderophore transmembrane transport"/>
    <property type="evidence" value="ECO:0007669"/>
    <property type="project" value="TreeGrafter"/>
</dbReference>
<dbReference type="Pfam" id="PF00593">
    <property type="entry name" value="TonB_dep_Rec_b-barrel"/>
    <property type="match status" value="1"/>
</dbReference>
<dbReference type="InterPro" id="IPR037066">
    <property type="entry name" value="Plug_dom_sf"/>
</dbReference>
<organism evidence="9">
    <name type="scientific">marine metagenome</name>
    <dbReference type="NCBI Taxonomy" id="408172"/>
    <lineage>
        <taxon>unclassified sequences</taxon>
        <taxon>metagenomes</taxon>
        <taxon>ecological metagenomes</taxon>
    </lineage>
</organism>
<dbReference type="GO" id="GO:0009279">
    <property type="term" value="C:cell outer membrane"/>
    <property type="evidence" value="ECO:0007669"/>
    <property type="project" value="UniProtKB-SubCell"/>
</dbReference>
<reference evidence="9" key="1">
    <citation type="submission" date="2018-05" db="EMBL/GenBank/DDBJ databases">
        <authorList>
            <person name="Lanie J.A."/>
            <person name="Ng W.-L."/>
            <person name="Kazmierczak K.M."/>
            <person name="Andrzejewski T.M."/>
            <person name="Davidsen T.M."/>
            <person name="Wayne K.J."/>
            <person name="Tettelin H."/>
            <person name="Glass J.I."/>
            <person name="Rusch D."/>
            <person name="Podicherti R."/>
            <person name="Tsui H.-C.T."/>
            <person name="Winkler M.E."/>
        </authorList>
    </citation>
    <scope>NUCLEOTIDE SEQUENCE</scope>
</reference>